<dbReference type="EMBL" id="JH795856">
    <property type="protein sequence ID" value="EJU05667.1"/>
    <property type="molecule type" value="Genomic_DNA"/>
</dbReference>
<evidence type="ECO:0000313" key="2">
    <source>
        <dbReference type="Proteomes" id="UP000030653"/>
    </source>
</evidence>
<reference evidence="1 2" key="1">
    <citation type="journal article" date="2012" name="Science">
        <title>The Paleozoic origin of enzymatic lignin decomposition reconstructed from 31 fungal genomes.</title>
        <authorList>
            <person name="Floudas D."/>
            <person name="Binder M."/>
            <person name="Riley R."/>
            <person name="Barry K."/>
            <person name="Blanchette R.A."/>
            <person name="Henrissat B."/>
            <person name="Martinez A.T."/>
            <person name="Otillar R."/>
            <person name="Spatafora J.W."/>
            <person name="Yadav J.S."/>
            <person name="Aerts A."/>
            <person name="Benoit I."/>
            <person name="Boyd A."/>
            <person name="Carlson A."/>
            <person name="Copeland A."/>
            <person name="Coutinho P.M."/>
            <person name="de Vries R.P."/>
            <person name="Ferreira P."/>
            <person name="Findley K."/>
            <person name="Foster B."/>
            <person name="Gaskell J."/>
            <person name="Glotzer D."/>
            <person name="Gorecki P."/>
            <person name="Heitman J."/>
            <person name="Hesse C."/>
            <person name="Hori C."/>
            <person name="Igarashi K."/>
            <person name="Jurgens J.A."/>
            <person name="Kallen N."/>
            <person name="Kersten P."/>
            <person name="Kohler A."/>
            <person name="Kuees U."/>
            <person name="Kumar T.K.A."/>
            <person name="Kuo A."/>
            <person name="LaButti K."/>
            <person name="Larrondo L.F."/>
            <person name="Lindquist E."/>
            <person name="Ling A."/>
            <person name="Lombard V."/>
            <person name="Lucas S."/>
            <person name="Lundell T."/>
            <person name="Martin R."/>
            <person name="McLaughlin D.J."/>
            <person name="Morgenstern I."/>
            <person name="Morin E."/>
            <person name="Murat C."/>
            <person name="Nagy L.G."/>
            <person name="Nolan M."/>
            <person name="Ohm R.A."/>
            <person name="Patyshakuliyeva A."/>
            <person name="Rokas A."/>
            <person name="Ruiz-Duenas F.J."/>
            <person name="Sabat G."/>
            <person name="Salamov A."/>
            <person name="Samejima M."/>
            <person name="Schmutz J."/>
            <person name="Slot J.C."/>
            <person name="St John F."/>
            <person name="Stenlid J."/>
            <person name="Sun H."/>
            <person name="Sun S."/>
            <person name="Syed K."/>
            <person name="Tsang A."/>
            <person name="Wiebenga A."/>
            <person name="Young D."/>
            <person name="Pisabarro A."/>
            <person name="Eastwood D.C."/>
            <person name="Martin F."/>
            <person name="Cullen D."/>
            <person name="Grigoriev I.V."/>
            <person name="Hibbett D.S."/>
        </authorList>
    </citation>
    <scope>NUCLEOTIDE SEQUENCE [LARGE SCALE GENOMIC DNA]</scope>
    <source>
        <strain evidence="1 2">DJM-731 SS1</strain>
    </source>
</reference>
<sequence length="482" mass="53182">MYTLGSSRAHIRPGVKHGVSMFYVGQAWQVAISITGDVVSHPTHPSIVDSQGQPVPPITWSFPHAGSGPTGWISLQGTPQFWVGDNTSLLVLASWDVRVLHPFDTISGILPKAFSTLTFTYRLTFRVDGTVEATRILGSSRPIALTERLACFAGKNGQPWVHVVTIDGLQAAIAQDALHGTFYGAFIEPERQLILLTTECDEVCVYDYEKLIQACTSPPANTQSLVTEQRRAEKVRIRSSEGYQEACIPHQVWFLSHPDSTLVMAMRRDKDIKLFVLQPGSDSLPSSWAHLPIADDEYINSLCLSPDGCSLIYLLRQEGNEPRTVLRVARLPSFPATHSTKRTARCSDPRDVCVSDDTNGDIFRHCNNMHAMSLPNNSSGCRVLLGIQETKLWLELDLKIDISRDVTPNVPVPPELALVNIPLPSEHDVQETLRLWALTAAGGVIEEAMFQQSLNTGTIPSAMIEQQEVTLPTWTSGVDRRA</sequence>
<dbReference type="GeneID" id="63684749"/>
<dbReference type="AlphaFoldDB" id="M5GET6"/>
<dbReference type="HOGENOM" id="CLU_566220_0_0_1"/>
<dbReference type="Proteomes" id="UP000030653">
    <property type="component" value="Unassembled WGS sequence"/>
</dbReference>
<accession>M5GET6</accession>
<gene>
    <name evidence="1" type="ORF">DACRYDRAFT_113725</name>
</gene>
<dbReference type="RefSeq" id="XP_040632561.1">
    <property type="nucleotide sequence ID" value="XM_040769687.1"/>
</dbReference>
<name>M5GET6_DACPD</name>
<proteinExistence type="predicted"/>
<organism evidence="1 2">
    <name type="scientific">Dacryopinax primogenitus (strain DJM 731)</name>
    <name type="common">Brown rot fungus</name>
    <dbReference type="NCBI Taxonomy" id="1858805"/>
    <lineage>
        <taxon>Eukaryota</taxon>
        <taxon>Fungi</taxon>
        <taxon>Dikarya</taxon>
        <taxon>Basidiomycota</taxon>
        <taxon>Agaricomycotina</taxon>
        <taxon>Dacrymycetes</taxon>
        <taxon>Dacrymycetales</taxon>
        <taxon>Dacrymycetaceae</taxon>
        <taxon>Dacryopinax</taxon>
    </lineage>
</organism>
<protein>
    <submittedName>
        <fullName evidence="1">Uncharacterized protein</fullName>
    </submittedName>
</protein>
<keyword evidence="2" id="KW-1185">Reference proteome</keyword>
<dbReference type="SUPFAM" id="SSF82171">
    <property type="entry name" value="DPP6 N-terminal domain-like"/>
    <property type="match status" value="1"/>
</dbReference>
<evidence type="ECO:0000313" key="1">
    <source>
        <dbReference type="EMBL" id="EJU05667.1"/>
    </source>
</evidence>